<dbReference type="STRING" id="409849.ENSPMGP00000013168"/>
<sequence length="137" mass="15461">MVGPRCVASFDYSALEEDELTFSRGDVIALLDVIGGDPDWGRGQLHGRIGIFPLNFTQTVEPLPTAPPPGQTDKTPPEKTGKKKTAPDFHRRMKNDFILNRFSWSSFIPHFLMSFRTSYDHCALCWSHVIRPVTIIT</sequence>
<evidence type="ECO:0000313" key="5">
    <source>
        <dbReference type="Ensembl" id="ENSPMGP00000013168.1"/>
    </source>
</evidence>
<reference evidence="5" key="1">
    <citation type="submission" date="2025-08" db="UniProtKB">
        <authorList>
            <consortium name="Ensembl"/>
        </authorList>
    </citation>
    <scope>IDENTIFICATION</scope>
</reference>
<name>A0A3B4A7Z2_9GOBI</name>
<evidence type="ECO:0000313" key="6">
    <source>
        <dbReference type="Proteomes" id="UP000261520"/>
    </source>
</evidence>
<feature type="compositionally biased region" description="Basic and acidic residues" evidence="3">
    <location>
        <begin position="75"/>
        <end position="87"/>
    </location>
</feature>
<evidence type="ECO:0000256" key="1">
    <source>
        <dbReference type="ARBA" id="ARBA00022443"/>
    </source>
</evidence>
<dbReference type="AlphaFoldDB" id="A0A3B4A7Z2"/>
<dbReference type="Gene3D" id="2.30.30.40">
    <property type="entry name" value="SH3 Domains"/>
    <property type="match status" value="1"/>
</dbReference>
<organism evidence="5 6">
    <name type="scientific">Periophthalmus magnuspinnatus</name>
    <dbReference type="NCBI Taxonomy" id="409849"/>
    <lineage>
        <taxon>Eukaryota</taxon>
        <taxon>Metazoa</taxon>
        <taxon>Chordata</taxon>
        <taxon>Craniata</taxon>
        <taxon>Vertebrata</taxon>
        <taxon>Euteleostomi</taxon>
        <taxon>Actinopterygii</taxon>
        <taxon>Neopterygii</taxon>
        <taxon>Teleostei</taxon>
        <taxon>Neoteleostei</taxon>
        <taxon>Acanthomorphata</taxon>
        <taxon>Gobiaria</taxon>
        <taxon>Gobiiformes</taxon>
        <taxon>Gobioidei</taxon>
        <taxon>Gobiidae</taxon>
        <taxon>Oxudercinae</taxon>
        <taxon>Periophthalmus</taxon>
    </lineage>
</organism>
<dbReference type="GO" id="GO:0043328">
    <property type="term" value="P:protein transport to vacuole involved in ubiquitin-dependent protein catabolic process via the multivesicular body sorting pathway"/>
    <property type="evidence" value="ECO:0007669"/>
    <property type="project" value="TreeGrafter"/>
</dbReference>
<dbReference type="Ensembl" id="ENSPMGT00000014049.1">
    <property type="protein sequence ID" value="ENSPMGP00000013168.1"/>
    <property type="gene ID" value="ENSPMGG00000010849.1"/>
</dbReference>
<dbReference type="InterPro" id="IPR001452">
    <property type="entry name" value="SH3_domain"/>
</dbReference>
<feature type="region of interest" description="Disordered" evidence="3">
    <location>
        <begin position="60"/>
        <end position="87"/>
    </location>
</feature>
<dbReference type="InterPro" id="IPR036028">
    <property type="entry name" value="SH3-like_dom_sf"/>
</dbReference>
<protein>
    <recommendedName>
        <fullName evidence="4">SH3 domain-containing protein</fullName>
    </recommendedName>
</protein>
<proteinExistence type="predicted"/>
<keyword evidence="1 2" id="KW-0728">SH3 domain</keyword>
<dbReference type="SMART" id="SM00326">
    <property type="entry name" value="SH3"/>
    <property type="match status" value="1"/>
</dbReference>
<dbReference type="Proteomes" id="UP000261520">
    <property type="component" value="Unplaced"/>
</dbReference>
<dbReference type="PRINTS" id="PR00452">
    <property type="entry name" value="SH3DOMAIN"/>
</dbReference>
<evidence type="ECO:0000259" key="4">
    <source>
        <dbReference type="PROSITE" id="PS50002"/>
    </source>
</evidence>
<dbReference type="PANTHER" id="PTHR45929:SF2">
    <property type="entry name" value="SIGNAL TRANSDUCING ADAPTER MOLECULE 1"/>
    <property type="match status" value="1"/>
</dbReference>
<dbReference type="PROSITE" id="PS50002">
    <property type="entry name" value="SH3"/>
    <property type="match status" value="1"/>
</dbReference>
<dbReference type="PANTHER" id="PTHR45929">
    <property type="entry name" value="JAK PATHWAY SIGNAL TRANSDUCTION ADAPTOR MOLECULE"/>
    <property type="match status" value="1"/>
</dbReference>
<dbReference type="SUPFAM" id="SSF50044">
    <property type="entry name" value="SH3-domain"/>
    <property type="match status" value="1"/>
</dbReference>
<dbReference type="Pfam" id="PF00018">
    <property type="entry name" value="SH3_1"/>
    <property type="match status" value="1"/>
</dbReference>
<dbReference type="InterPro" id="IPR050670">
    <property type="entry name" value="STAM"/>
</dbReference>
<evidence type="ECO:0000256" key="3">
    <source>
        <dbReference type="SAM" id="MobiDB-lite"/>
    </source>
</evidence>
<accession>A0A3B4A7Z2</accession>
<keyword evidence="6" id="KW-1185">Reference proteome</keyword>
<dbReference type="GO" id="GO:0033565">
    <property type="term" value="C:ESCRT-0 complex"/>
    <property type="evidence" value="ECO:0007669"/>
    <property type="project" value="TreeGrafter"/>
</dbReference>
<evidence type="ECO:0000256" key="2">
    <source>
        <dbReference type="PROSITE-ProRule" id="PRU00192"/>
    </source>
</evidence>
<reference evidence="5" key="2">
    <citation type="submission" date="2025-09" db="UniProtKB">
        <authorList>
            <consortium name="Ensembl"/>
        </authorList>
    </citation>
    <scope>IDENTIFICATION</scope>
</reference>
<feature type="domain" description="SH3" evidence="4">
    <location>
        <begin position="1"/>
        <end position="62"/>
    </location>
</feature>